<keyword evidence="5 7" id="KW-1133">Transmembrane helix</keyword>
<dbReference type="SUPFAM" id="SSF161098">
    <property type="entry name" value="MetI-like"/>
    <property type="match status" value="1"/>
</dbReference>
<comment type="subcellular location">
    <subcellularLocation>
        <location evidence="1 7">Cell membrane</location>
        <topology evidence="1 7">Multi-pass membrane protein</topology>
    </subcellularLocation>
</comment>
<name>A0A934KE35_9BACT</name>
<feature type="transmembrane region" description="Helical" evidence="7">
    <location>
        <begin position="186"/>
        <end position="213"/>
    </location>
</feature>
<keyword evidence="2 7" id="KW-0813">Transport</keyword>
<dbReference type="AlphaFoldDB" id="A0A934KE35"/>
<evidence type="ECO:0000259" key="8">
    <source>
        <dbReference type="PROSITE" id="PS50928"/>
    </source>
</evidence>
<gene>
    <name evidence="9" type="ORF">JF888_11615</name>
</gene>
<dbReference type="GO" id="GO:0005886">
    <property type="term" value="C:plasma membrane"/>
    <property type="evidence" value="ECO:0007669"/>
    <property type="project" value="UniProtKB-SubCell"/>
</dbReference>
<dbReference type="PROSITE" id="PS50928">
    <property type="entry name" value="ABC_TM1"/>
    <property type="match status" value="1"/>
</dbReference>
<keyword evidence="4 7" id="KW-0812">Transmembrane</keyword>
<evidence type="ECO:0000256" key="3">
    <source>
        <dbReference type="ARBA" id="ARBA00022475"/>
    </source>
</evidence>
<feature type="transmembrane region" description="Helical" evidence="7">
    <location>
        <begin position="59"/>
        <end position="80"/>
    </location>
</feature>
<dbReference type="CDD" id="cd06261">
    <property type="entry name" value="TM_PBP2"/>
    <property type="match status" value="1"/>
</dbReference>
<dbReference type="Proteomes" id="UP000620075">
    <property type="component" value="Unassembled WGS sequence"/>
</dbReference>
<dbReference type="RefSeq" id="WP_338180472.1">
    <property type="nucleotide sequence ID" value="NZ_JAEKNQ010000043.1"/>
</dbReference>
<reference evidence="9 10" key="1">
    <citation type="submission" date="2020-10" db="EMBL/GenBank/DDBJ databases">
        <title>Ca. Dormibacterota MAGs.</title>
        <authorList>
            <person name="Montgomery K."/>
        </authorList>
    </citation>
    <scope>NUCLEOTIDE SEQUENCE [LARGE SCALE GENOMIC DNA]</scope>
    <source>
        <strain evidence="9">SC8811_S16_3</strain>
    </source>
</reference>
<evidence type="ECO:0000313" key="10">
    <source>
        <dbReference type="Proteomes" id="UP000620075"/>
    </source>
</evidence>
<dbReference type="Pfam" id="PF00528">
    <property type="entry name" value="BPD_transp_1"/>
    <property type="match status" value="1"/>
</dbReference>
<evidence type="ECO:0000256" key="4">
    <source>
        <dbReference type="ARBA" id="ARBA00022692"/>
    </source>
</evidence>
<evidence type="ECO:0000313" key="9">
    <source>
        <dbReference type="EMBL" id="MBJ7603824.1"/>
    </source>
</evidence>
<feature type="transmembrane region" description="Helical" evidence="7">
    <location>
        <begin position="144"/>
        <end position="165"/>
    </location>
</feature>
<feature type="transmembrane region" description="Helical" evidence="7">
    <location>
        <begin position="92"/>
        <end position="112"/>
    </location>
</feature>
<keyword evidence="3" id="KW-1003">Cell membrane</keyword>
<dbReference type="PANTHER" id="PTHR30193">
    <property type="entry name" value="ABC TRANSPORTER PERMEASE PROTEIN"/>
    <property type="match status" value="1"/>
</dbReference>
<evidence type="ECO:0000256" key="7">
    <source>
        <dbReference type="RuleBase" id="RU363032"/>
    </source>
</evidence>
<evidence type="ECO:0000256" key="5">
    <source>
        <dbReference type="ARBA" id="ARBA00022989"/>
    </source>
</evidence>
<feature type="transmembrane region" description="Helical" evidence="7">
    <location>
        <begin position="7"/>
        <end position="26"/>
    </location>
</feature>
<protein>
    <submittedName>
        <fullName evidence="9">Sugar ABC transporter permease</fullName>
    </submittedName>
</protein>
<organism evidence="9 10">
    <name type="scientific">Candidatus Dormiibacter inghamiae</name>
    <dbReference type="NCBI Taxonomy" id="3127013"/>
    <lineage>
        <taxon>Bacteria</taxon>
        <taxon>Bacillati</taxon>
        <taxon>Candidatus Dormiibacterota</taxon>
        <taxon>Candidatus Dormibacteria</taxon>
        <taxon>Candidatus Dormibacterales</taxon>
        <taxon>Candidatus Dormibacteraceae</taxon>
        <taxon>Candidatus Dormiibacter</taxon>
    </lineage>
</organism>
<evidence type="ECO:0000256" key="6">
    <source>
        <dbReference type="ARBA" id="ARBA00023136"/>
    </source>
</evidence>
<dbReference type="InterPro" id="IPR000515">
    <property type="entry name" value="MetI-like"/>
</dbReference>
<sequence>MLSPWIFGFLIFTLGPMIVSLALSFTRYDVINPPEFIGFKNWALLFSDPLLLKSLQNTFFFAALHVPFAIAIALALALLLDQISRGAGLFRTVFYLPSITRAVATGILWLWLLNPQVGIVNQFLHLLHIPGPGWTTDPNWIKPGIVLMSLWGLGNTVVIYFAALRQVPNELYEAARVDGAKPWAQFFRITVPMISGTLFYTLVINTIFALQYFTEVYTMFFRGQESGVSEDALFYVIYLFRQSFEYFHMGYASAMAWLLFAIIVVVTLVQVGFSRKFVYYEGAS</sequence>
<evidence type="ECO:0000256" key="2">
    <source>
        <dbReference type="ARBA" id="ARBA00022448"/>
    </source>
</evidence>
<dbReference type="PANTHER" id="PTHR30193:SF1">
    <property type="entry name" value="ABC TRANSPORTER PERMEASE PROTEIN YESP-RELATED"/>
    <property type="match status" value="1"/>
</dbReference>
<dbReference type="InterPro" id="IPR035906">
    <property type="entry name" value="MetI-like_sf"/>
</dbReference>
<evidence type="ECO:0000256" key="1">
    <source>
        <dbReference type="ARBA" id="ARBA00004651"/>
    </source>
</evidence>
<feature type="transmembrane region" description="Helical" evidence="7">
    <location>
        <begin position="249"/>
        <end position="269"/>
    </location>
</feature>
<accession>A0A934KE35</accession>
<keyword evidence="6 7" id="KW-0472">Membrane</keyword>
<dbReference type="Gene3D" id="1.10.3720.10">
    <property type="entry name" value="MetI-like"/>
    <property type="match status" value="1"/>
</dbReference>
<comment type="similarity">
    <text evidence="7">Belongs to the binding-protein-dependent transport system permease family.</text>
</comment>
<proteinExistence type="inferred from homology"/>
<feature type="domain" description="ABC transmembrane type-1" evidence="8">
    <location>
        <begin position="55"/>
        <end position="270"/>
    </location>
</feature>
<dbReference type="GO" id="GO:0055085">
    <property type="term" value="P:transmembrane transport"/>
    <property type="evidence" value="ECO:0007669"/>
    <property type="project" value="InterPro"/>
</dbReference>
<dbReference type="InterPro" id="IPR051393">
    <property type="entry name" value="ABC_transporter_permease"/>
</dbReference>
<comment type="caution">
    <text evidence="9">The sequence shown here is derived from an EMBL/GenBank/DDBJ whole genome shotgun (WGS) entry which is preliminary data.</text>
</comment>
<dbReference type="EMBL" id="JAEKNQ010000043">
    <property type="protein sequence ID" value="MBJ7603824.1"/>
    <property type="molecule type" value="Genomic_DNA"/>
</dbReference>